<organism evidence="1 2">
    <name type="scientific">Caproicibacterium argilliputei</name>
    <dbReference type="NCBI Taxonomy" id="3030016"/>
    <lineage>
        <taxon>Bacteria</taxon>
        <taxon>Bacillati</taxon>
        <taxon>Bacillota</taxon>
        <taxon>Clostridia</taxon>
        <taxon>Eubacteriales</taxon>
        <taxon>Oscillospiraceae</taxon>
        <taxon>Caproicibacterium</taxon>
    </lineage>
</organism>
<protein>
    <submittedName>
        <fullName evidence="1">Uncharacterized protein</fullName>
    </submittedName>
</protein>
<evidence type="ECO:0000313" key="2">
    <source>
        <dbReference type="Proteomes" id="UP001300604"/>
    </source>
</evidence>
<evidence type="ECO:0000313" key="1">
    <source>
        <dbReference type="EMBL" id="WOC32614.1"/>
    </source>
</evidence>
<name>A0AA97D9A4_9FIRM</name>
<dbReference type="RefSeq" id="WP_275844527.1">
    <property type="nucleotide sequence ID" value="NZ_CP135996.1"/>
</dbReference>
<reference evidence="2" key="3">
    <citation type="submission" date="2024-06" db="EMBL/GenBank/DDBJ databases">
        <authorList>
            <person name="Zeng C."/>
        </authorList>
    </citation>
    <scope>NUCLEOTIDE SEQUENCE [LARGE SCALE GENOMIC DNA]</scope>
    <source>
        <strain evidence="2">ZCY20-5</strain>
    </source>
</reference>
<reference evidence="1 2" key="2">
    <citation type="submission" date="2024-06" db="EMBL/GenBank/DDBJ databases">
        <title>Caproicibacterium argilliputei sp. nov, a novel caproic acid producing anaerobic bacterium isolated from pit mud.</title>
        <authorList>
            <person name="Xia S."/>
        </authorList>
    </citation>
    <scope>NUCLEOTIDE SEQUENCE [LARGE SCALE GENOMIC DNA]</scope>
    <source>
        <strain evidence="1 2">ZCY20-5</strain>
    </source>
</reference>
<gene>
    <name evidence="1" type="ORF">PXC00_01715</name>
</gene>
<sequence length="57" mass="6390">METKVYNCKNPTENPLPDWLRQQFSGSAEAAEPLSANPVEAFKQNPDAFFPDFVSKS</sequence>
<dbReference type="KEGG" id="carl:PXC00_01715"/>
<dbReference type="EMBL" id="CP135996">
    <property type="protein sequence ID" value="WOC32614.1"/>
    <property type="molecule type" value="Genomic_DNA"/>
</dbReference>
<dbReference type="AlphaFoldDB" id="A0AA97D9A4"/>
<reference evidence="2" key="1">
    <citation type="submission" date="2024-06" db="EMBL/GenBank/DDBJ databases">
        <title>Caproicibacterium argilliputei sp. nov, a novel caproic acid producing anaerobic bacterium isolated from pit mud.</title>
        <authorList>
            <person name="Zeng C."/>
        </authorList>
    </citation>
    <scope>NUCLEOTIDE SEQUENCE [LARGE SCALE GENOMIC DNA]</scope>
    <source>
        <strain evidence="2">ZCY20-5</strain>
    </source>
</reference>
<accession>A0AA97D9A4</accession>
<dbReference type="Proteomes" id="UP001300604">
    <property type="component" value="Chromosome"/>
</dbReference>
<proteinExistence type="predicted"/>
<keyword evidence="2" id="KW-1185">Reference proteome</keyword>